<dbReference type="Gene3D" id="1.20.5.110">
    <property type="match status" value="1"/>
</dbReference>
<dbReference type="AlphaFoldDB" id="A0A1T2KTI7"/>
<dbReference type="GO" id="GO:0030288">
    <property type="term" value="C:outer membrane-bounded periplasmic space"/>
    <property type="evidence" value="ECO:0007669"/>
    <property type="project" value="UniProtKB-UniRule"/>
</dbReference>
<feature type="chain" id="PRO_5013406399" description="Cell division coordinator CpoB" evidence="2">
    <location>
        <begin position="24"/>
        <end position="284"/>
    </location>
</feature>
<evidence type="ECO:0000259" key="4">
    <source>
        <dbReference type="Pfam" id="PF13525"/>
    </source>
</evidence>
<dbReference type="OrthoDB" id="9768142at2"/>
<feature type="compositionally biased region" description="Low complexity" evidence="3">
    <location>
        <begin position="116"/>
        <end position="134"/>
    </location>
</feature>
<accession>A0A1T2KTI7</accession>
<dbReference type="GO" id="GO:0070206">
    <property type="term" value="P:protein trimerization"/>
    <property type="evidence" value="ECO:0007669"/>
    <property type="project" value="InterPro"/>
</dbReference>
<dbReference type="Pfam" id="PF13525">
    <property type="entry name" value="YfiO"/>
    <property type="match status" value="1"/>
</dbReference>
<feature type="domain" description="Outer membrane lipoprotein BamD-like" evidence="4">
    <location>
        <begin position="158"/>
        <end position="241"/>
    </location>
</feature>
<sequence precursor="true">MQMKATVGLAVSLLLCSSAQVLAADAVLPMEQRVQVLERKVKAMSSLILRLDALQREVQQLRGEVELQNHAMDALKKRQRDLYLDVDQRLSRVAAGQQAGPAATPEAAPVMTPGSVAPASAQVPRPAPVAPTQTAAPSVPVTVASAAAPQVGTGDPAKEESAYQAAFELLMQRRYAEAHASFTGFLAAYLSGRFTDNAQYWLAEASYVTRNFDVALVDFAKVIENHPQSPKVPDALLKTGFIQYELKQWPEARATLEGLIGKHPSSTASRLAKRRLQRMQSEGH</sequence>
<keyword evidence="2" id="KW-0131">Cell cycle</keyword>
<evidence type="ECO:0000256" key="3">
    <source>
        <dbReference type="SAM" id="MobiDB-lite"/>
    </source>
</evidence>
<keyword evidence="2" id="KW-0175">Coiled coil</keyword>
<feature type="region of interest" description="Disordered" evidence="3">
    <location>
        <begin position="95"/>
        <end position="134"/>
    </location>
</feature>
<dbReference type="Proteomes" id="UP000190896">
    <property type="component" value="Unassembled WGS sequence"/>
</dbReference>
<comment type="similarity">
    <text evidence="2">Belongs to the CpoB family.</text>
</comment>
<dbReference type="InterPro" id="IPR034706">
    <property type="entry name" value="CpoB"/>
</dbReference>
<keyword evidence="2" id="KW-0132">Cell division</keyword>
<dbReference type="EMBL" id="MPRJ01000054">
    <property type="protein sequence ID" value="OOZ36111.1"/>
    <property type="molecule type" value="Genomic_DNA"/>
</dbReference>
<keyword evidence="2" id="KW-0574">Periplasm</keyword>
<keyword evidence="1 2" id="KW-0732">Signal</keyword>
<evidence type="ECO:0000256" key="1">
    <source>
        <dbReference type="ARBA" id="ARBA00022729"/>
    </source>
</evidence>
<comment type="subcellular location">
    <subcellularLocation>
        <location evidence="2">Periplasm</location>
    </subcellularLocation>
</comment>
<dbReference type="Gene3D" id="1.25.40.10">
    <property type="entry name" value="Tetratricopeptide repeat domain"/>
    <property type="match status" value="1"/>
</dbReference>
<dbReference type="SUPFAM" id="SSF48452">
    <property type="entry name" value="TPR-like"/>
    <property type="match status" value="1"/>
</dbReference>
<dbReference type="InterPro" id="IPR032519">
    <property type="entry name" value="YbgF_tri"/>
</dbReference>
<dbReference type="GO" id="GO:0043093">
    <property type="term" value="P:FtsZ-dependent cytokinesis"/>
    <property type="evidence" value="ECO:0007669"/>
    <property type="project" value="UniProtKB-UniRule"/>
</dbReference>
<evidence type="ECO:0000259" key="5">
    <source>
        <dbReference type="Pfam" id="PF16331"/>
    </source>
</evidence>
<dbReference type="RefSeq" id="WP_078487630.1">
    <property type="nucleotide sequence ID" value="NZ_MPRJ01000054.1"/>
</dbReference>
<dbReference type="InterPro" id="IPR014162">
    <property type="entry name" value="CpoB_C"/>
</dbReference>
<dbReference type="NCBIfam" id="TIGR02795">
    <property type="entry name" value="tol_pal_ybgF"/>
    <property type="match status" value="1"/>
</dbReference>
<reference evidence="6 7" key="1">
    <citation type="submission" date="2016-11" db="EMBL/GenBank/DDBJ databases">
        <title>Mixed transmission modes and dynamic genome evolution in an obligate animal-bacterial symbiosis.</title>
        <authorList>
            <person name="Russell S.L."/>
            <person name="Corbett-Detig R.B."/>
            <person name="Cavanaugh C.M."/>
        </authorList>
    </citation>
    <scope>NUCLEOTIDE SEQUENCE [LARGE SCALE GENOMIC DNA]</scope>
    <source>
        <strain evidence="6">Se-Cadez</strain>
    </source>
</reference>
<keyword evidence="7" id="KW-1185">Reference proteome</keyword>
<dbReference type="InterPro" id="IPR039565">
    <property type="entry name" value="BamD-like"/>
</dbReference>
<evidence type="ECO:0000313" key="7">
    <source>
        <dbReference type="Proteomes" id="UP000190896"/>
    </source>
</evidence>
<feature type="domain" description="YbgF trimerisation" evidence="5">
    <location>
        <begin position="30"/>
        <end position="99"/>
    </location>
</feature>
<dbReference type="Pfam" id="PF16331">
    <property type="entry name" value="TolA_bind_tri"/>
    <property type="match status" value="1"/>
</dbReference>
<evidence type="ECO:0000256" key="2">
    <source>
        <dbReference type="HAMAP-Rule" id="MF_02066"/>
    </source>
</evidence>
<feature type="compositionally biased region" description="Low complexity" evidence="3">
    <location>
        <begin position="95"/>
        <end position="109"/>
    </location>
</feature>
<protein>
    <recommendedName>
        <fullName evidence="2">Cell division coordinator CpoB</fullName>
    </recommendedName>
</protein>
<comment type="function">
    <text evidence="2">Mediates coordination of peptidoglycan synthesis and outer membrane constriction during cell division.</text>
</comment>
<evidence type="ECO:0000313" key="6">
    <source>
        <dbReference type="EMBL" id="OOZ36111.1"/>
    </source>
</evidence>
<organism evidence="6 7">
    <name type="scientific">Solemya velesiana gill symbiont</name>
    <dbReference type="NCBI Taxonomy" id="1918948"/>
    <lineage>
        <taxon>Bacteria</taxon>
        <taxon>Pseudomonadati</taxon>
        <taxon>Pseudomonadota</taxon>
        <taxon>Gammaproteobacteria</taxon>
        <taxon>sulfur-oxidizing symbionts</taxon>
    </lineage>
</organism>
<feature type="signal peptide" evidence="2">
    <location>
        <begin position="1"/>
        <end position="23"/>
    </location>
</feature>
<dbReference type="HAMAP" id="MF_02066">
    <property type="entry name" value="CpoB"/>
    <property type="match status" value="1"/>
</dbReference>
<comment type="caution">
    <text evidence="6">The sequence shown here is derived from an EMBL/GenBank/DDBJ whole genome shotgun (WGS) entry which is preliminary data.</text>
</comment>
<dbReference type="InterPro" id="IPR011990">
    <property type="entry name" value="TPR-like_helical_dom_sf"/>
</dbReference>
<name>A0A1T2KTI7_9GAMM</name>
<gene>
    <name evidence="2" type="primary">cpoB</name>
    <name evidence="6" type="ORF">BOW51_08690</name>
</gene>
<feature type="coiled-coil region" evidence="2">
    <location>
        <begin position="37"/>
        <end position="78"/>
    </location>
</feature>
<proteinExistence type="inferred from homology"/>